<evidence type="ECO:0000256" key="10">
    <source>
        <dbReference type="RuleBase" id="RU364106"/>
    </source>
</evidence>
<dbReference type="FunFam" id="3.30.420.10:FF:000045">
    <property type="entry name" value="3'-5' exonuclease DinG"/>
    <property type="match status" value="1"/>
</dbReference>
<dbReference type="PANTHER" id="PTHR30231">
    <property type="entry name" value="DNA POLYMERASE III SUBUNIT EPSILON"/>
    <property type="match status" value="1"/>
</dbReference>
<keyword evidence="12" id="KW-0347">Helicase</keyword>
<dbReference type="RefSeq" id="WP_177159522.1">
    <property type="nucleotide sequence ID" value="NZ_FOGF01000011.1"/>
</dbReference>
<evidence type="ECO:0000256" key="8">
    <source>
        <dbReference type="ARBA" id="ARBA00022840"/>
    </source>
</evidence>
<dbReference type="EC" id="3.1.-.-" evidence="10"/>
<dbReference type="NCBIfam" id="TIGR01407">
    <property type="entry name" value="dinG_rel"/>
    <property type="match status" value="1"/>
</dbReference>
<dbReference type="EMBL" id="FOGF01000011">
    <property type="protein sequence ID" value="SEQ92303.1"/>
    <property type="molecule type" value="Genomic_DNA"/>
</dbReference>
<dbReference type="Proteomes" id="UP000198556">
    <property type="component" value="Unassembled WGS sequence"/>
</dbReference>
<dbReference type="SMART" id="SM00479">
    <property type="entry name" value="EXOIII"/>
    <property type="match status" value="1"/>
</dbReference>
<dbReference type="GO" id="GO:0005524">
    <property type="term" value="F:ATP binding"/>
    <property type="evidence" value="ECO:0007669"/>
    <property type="project" value="UniProtKB-KW"/>
</dbReference>
<evidence type="ECO:0000313" key="13">
    <source>
        <dbReference type="Proteomes" id="UP000198556"/>
    </source>
</evidence>
<keyword evidence="5 10" id="KW-0547">Nucleotide-binding</keyword>
<gene>
    <name evidence="10" type="primary">dinG</name>
    <name evidence="12" type="ORF">SAMN05421767_11119</name>
</gene>
<keyword evidence="2" id="KW-0548">Nucleotidyltransferase</keyword>
<keyword evidence="8 10" id="KW-0067">ATP-binding</keyword>
<evidence type="ECO:0000256" key="2">
    <source>
        <dbReference type="ARBA" id="ARBA00022695"/>
    </source>
</evidence>
<protein>
    <recommendedName>
        <fullName evidence="10">3'-5' exonuclease DinG</fullName>
        <ecNumber evidence="10">3.1.-.-</ecNumber>
    </recommendedName>
</protein>
<evidence type="ECO:0000313" key="12">
    <source>
        <dbReference type="EMBL" id="SEQ92303.1"/>
    </source>
</evidence>
<dbReference type="GO" id="GO:0003677">
    <property type="term" value="F:DNA binding"/>
    <property type="evidence" value="ECO:0007669"/>
    <property type="project" value="InterPro"/>
</dbReference>
<dbReference type="Gene3D" id="3.30.420.10">
    <property type="entry name" value="Ribonuclease H-like superfamily/Ribonuclease H"/>
    <property type="match status" value="1"/>
</dbReference>
<keyword evidence="6 10" id="KW-0378">Hydrolase</keyword>
<keyword evidence="13" id="KW-1185">Reference proteome</keyword>
<evidence type="ECO:0000256" key="3">
    <source>
        <dbReference type="ARBA" id="ARBA00022705"/>
    </source>
</evidence>
<dbReference type="InterPro" id="IPR006555">
    <property type="entry name" value="ATP-dep_Helicase_C"/>
</dbReference>
<keyword evidence="9" id="KW-0239">DNA-directed DNA polymerase</keyword>
<dbReference type="GO" id="GO:0005829">
    <property type="term" value="C:cytosol"/>
    <property type="evidence" value="ECO:0007669"/>
    <property type="project" value="TreeGrafter"/>
</dbReference>
<dbReference type="InterPro" id="IPR014013">
    <property type="entry name" value="Helic_SF1/SF2_ATP-bd_DinG/Rad3"/>
</dbReference>
<dbReference type="Pfam" id="PF13307">
    <property type="entry name" value="Helicase_C_2"/>
    <property type="match status" value="1"/>
</dbReference>
<dbReference type="GO" id="GO:0008408">
    <property type="term" value="F:3'-5' exonuclease activity"/>
    <property type="evidence" value="ECO:0007669"/>
    <property type="project" value="InterPro"/>
</dbReference>
<comment type="similarity">
    <text evidence="10">Belongs to the helicase family. DinG subfamily. Type 2 sub-subfamily.</text>
</comment>
<sequence length="906" mass="103197">MKQIYAVVDIETTGPKFESGDRIIQLGCTLIENKKIVAEYSFDINPGRSIPSSISKLTGITNEQVVDAPYFEDIAPTIESLLEGAVFVAHNIGFDYPFLVKSFDELAGTTYEARGIDTVQLAQILLPTQASYRLSDLSQDLGLRHEHAHSAGSDAYATAELLLQLLTIINELPLVTLEKCLPYSDYLIGDTGALFEVAFEKQKKAKRPLNKQLVIVDGIAIKQPQIVQKSLSDNTEDVTALDLYKRLQCQRKLHFRAEQFELLQQLSEEFGESDQKVVFYEASTGVGKTMAYLLASLPLVFTNHQIWISSSTLLLQEQLLEQEIKPICEQLGLEVPICSLKGQSHFVKLDKMSRLLKEEPFTITQRTAISVMGLLVWLTQTTTGDITECNRAIYHPEVWEFITQRSIDKDGKLLPVSEYDFYQRLVQEVAISSIVVTNHAYLYQHSCLTKDLVAETNLKKVLIIDECHKLDSVVQQATTQVFSLKYLNILQEQLMEEQFQRMTPLDFNELPVGLYKVNQLLTTLMMIHQEIIAHLEDILVKHEDSYLMTHKEWENSPISGDFSQMLSLANEIEEVLEEDKRLVTPSSKHYLNEVLMQRLTNYLAKLVRFCQILEGQDGKAYFGLTLTKMTENMAYVTVEVLHLPTDELVQMMAPFMKTIGISATIPRHSLLLENSGLHFPIISMDKALHPEDKSRIYFINDAPTPNFRQPMRYANHLAGAIVDIVEVTEGRVLVLLSSKEILELVYQQLTSYKEFKRTVLAQGITANNRKLQRRYAADEKAVLLGLSSFWEGFDMGNIPISQVIITKLPFSNPSSLQEQLTKKAVNQAKNNYFKSYALPQMLQSLKQGIGRMRYDKHQHKSAVWLLDSRSKTANYAQKIERDVSQYMDIYQANLEECLVAQRYRKE</sequence>
<evidence type="ECO:0000256" key="6">
    <source>
        <dbReference type="ARBA" id="ARBA00022801"/>
    </source>
</evidence>
<reference evidence="12 13" key="1">
    <citation type="submission" date="2016-10" db="EMBL/GenBank/DDBJ databases">
        <authorList>
            <person name="de Groot N.N."/>
        </authorList>
    </citation>
    <scope>NUCLEOTIDE SEQUENCE [LARGE SCALE GENOMIC DNA]</scope>
    <source>
        <strain evidence="12 13">DSM 15827</strain>
    </source>
</reference>
<evidence type="ECO:0000256" key="5">
    <source>
        <dbReference type="ARBA" id="ARBA00022741"/>
    </source>
</evidence>
<dbReference type="GO" id="GO:0016818">
    <property type="term" value="F:hydrolase activity, acting on acid anhydrides, in phosphorus-containing anhydrides"/>
    <property type="evidence" value="ECO:0007669"/>
    <property type="project" value="InterPro"/>
</dbReference>
<name>A0A1H9K069_9LACT</name>
<dbReference type="GO" id="GO:0004386">
    <property type="term" value="F:helicase activity"/>
    <property type="evidence" value="ECO:0007669"/>
    <property type="project" value="UniProtKB-KW"/>
</dbReference>
<keyword evidence="4 10" id="KW-0540">Nuclease</keyword>
<evidence type="ECO:0000259" key="11">
    <source>
        <dbReference type="PROSITE" id="PS51193"/>
    </source>
</evidence>
<dbReference type="InterPro" id="IPR012337">
    <property type="entry name" value="RNaseH-like_sf"/>
</dbReference>
<dbReference type="PROSITE" id="PS51193">
    <property type="entry name" value="HELICASE_ATP_BIND_2"/>
    <property type="match status" value="1"/>
</dbReference>
<dbReference type="Pfam" id="PF00929">
    <property type="entry name" value="RNase_T"/>
    <property type="match status" value="1"/>
</dbReference>
<dbReference type="NCBIfam" id="TIGR00573">
    <property type="entry name" value="dnaq"/>
    <property type="match status" value="1"/>
</dbReference>
<feature type="domain" description="Helicase ATP-binding" evidence="11">
    <location>
        <begin position="245"/>
        <end position="531"/>
    </location>
</feature>
<dbReference type="PANTHER" id="PTHR30231:SF41">
    <property type="entry name" value="DNA POLYMERASE III SUBUNIT EPSILON"/>
    <property type="match status" value="1"/>
</dbReference>
<dbReference type="InterPro" id="IPR036397">
    <property type="entry name" value="RNaseH_sf"/>
</dbReference>
<dbReference type="STRING" id="137733.SAMN05421767_11119"/>
<dbReference type="SUPFAM" id="SSF52540">
    <property type="entry name" value="P-loop containing nucleoside triphosphate hydrolases"/>
    <property type="match status" value="1"/>
</dbReference>
<keyword evidence="7 10" id="KW-0269">Exonuclease</keyword>
<dbReference type="AlphaFoldDB" id="A0A1H9K069"/>
<dbReference type="InterPro" id="IPR027417">
    <property type="entry name" value="P-loop_NTPase"/>
</dbReference>
<dbReference type="CDD" id="cd06127">
    <property type="entry name" value="DEDDh"/>
    <property type="match status" value="1"/>
</dbReference>
<dbReference type="InterPro" id="IPR006054">
    <property type="entry name" value="DnaQ"/>
</dbReference>
<dbReference type="SUPFAM" id="SSF53098">
    <property type="entry name" value="Ribonuclease H-like"/>
    <property type="match status" value="1"/>
</dbReference>
<keyword evidence="3" id="KW-0235">DNA replication</keyword>
<evidence type="ECO:0000256" key="7">
    <source>
        <dbReference type="ARBA" id="ARBA00022839"/>
    </source>
</evidence>
<accession>A0A1H9K069</accession>
<comment type="function">
    <text evidence="10">3'-5' exonuclease.</text>
</comment>
<dbReference type="SMART" id="SM00491">
    <property type="entry name" value="HELICc2"/>
    <property type="match status" value="1"/>
</dbReference>
<proteinExistence type="inferred from homology"/>
<keyword evidence="1" id="KW-0808">Transferase</keyword>
<dbReference type="Gene3D" id="3.40.50.300">
    <property type="entry name" value="P-loop containing nucleotide triphosphate hydrolases"/>
    <property type="match status" value="2"/>
</dbReference>
<dbReference type="GO" id="GO:0003887">
    <property type="term" value="F:DNA-directed DNA polymerase activity"/>
    <property type="evidence" value="ECO:0007669"/>
    <property type="project" value="UniProtKB-KW"/>
</dbReference>
<dbReference type="InterPro" id="IPR013520">
    <property type="entry name" value="Ribonucl_H"/>
</dbReference>
<evidence type="ECO:0000256" key="4">
    <source>
        <dbReference type="ARBA" id="ARBA00022722"/>
    </source>
</evidence>
<evidence type="ECO:0000256" key="1">
    <source>
        <dbReference type="ARBA" id="ARBA00022679"/>
    </source>
</evidence>
<evidence type="ECO:0000256" key="9">
    <source>
        <dbReference type="ARBA" id="ARBA00022932"/>
    </source>
</evidence>
<dbReference type="GO" id="GO:0045004">
    <property type="term" value="P:DNA replication proofreading"/>
    <property type="evidence" value="ECO:0007669"/>
    <property type="project" value="TreeGrafter"/>
</dbReference>
<dbReference type="InterPro" id="IPR006310">
    <property type="entry name" value="DinG"/>
</dbReference>
<organism evidence="12 13">
    <name type="scientific">Granulicatella balaenopterae</name>
    <dbReference type="NCBI Taxonomy" id="137733"/>
    <lineage>
        <taxon>Bacteria</taxon>
        <taxon>Bacillati</taxon>
        <taxon>Bacillota</taxon>
        <taxon>Bacilli</taxon>
        <taxon>Lactobacillales</taxon>
        <taxon>Carnobacteriaceae</taxon>
        <taxon>Granulicatella</taxon>
    </lineage>
</organism>